<organism evidence="4 5">
    <name type="scientific">Malassezia caprae</name>
    <dbReference type="NCBI Taxonomy" id="1381934"/>
    <lineage>
        <taxon>Eukaryota</taxon>
        <taxon>Fungi</taxon>
        <taxon>Dikarya</taxon>
        <taxon>Basidiomycota</taxon>
        <taxon>Ustilaginomycotina</taxon>
        <taxon>Malasseziomycetes</taxon>
        <taxon>Malasseziales</taxon>
        <taxon>Malasseziaceae</taxon>
        <taxon>Malassezia</taxon>
    </lineage>
</organism>
<dbReference type="Pfam" id="PF04082">
    <property type="entry name" value="Fungal_trans"/>
    <property type="match status" value="1"/>
</dbReference>
<dbReference type="InterPro" id="IPR050613">
    <property type="entry name" value="Sec_Metabolite_Reg"/>
</dbReference>
<feature type="domain" description="Xylanolytic transcriptional activator regulatory" evidence="3">
    <location>
        <begin position="122"/>
        <end position="357"/>
    </location>
</feature>
<dbReference type="GO" id="GO:0003677">
    <property type="term" value="F:DNA binding"/>
    <property type="evidence" value="ECO:0007669"/>
    <property type="project" value="InterPro"/>
</dbReference>
<evidence type="ECO:0000259" key="3">
    <source>
        <dbReference type="Pfam" id="PF04082"/>
    </source>
</evidence>
<dbReference type="GO" id="GO:0005634">
    <property type="term" value="C:nucleus"/>
    <property type="evidence" value="ECO:0007669"/>
    <property type="project" value="UniProtKB-SubCell"/>
</dbReference>
<evidence type="ECO:0000256" key="2">
    <source>
        <dbReference type="ARBA" id="ARBA00023242"/>
    </source>
</evidence>
<dbReference type="AlphaFoldDB" id="A0AAF0EB69"/>
<accession>A0AAF0EB69</accession>
<sequence length="535" mass="61821">MAPSLPLFESSKLTSLFSNDRAVWTKCVQSYLDLLPSRFTIEDLVRYYVREIDPIYGFVSESILHIHLELLFSHLGLSQASGRHEQKRPDTVRHILGSLGASGQAKAMESVFWTDARNYGLLSLLFAILYAASSMMDIHELQARRVCESQDPGDIEARINAWHDAGIFFFQNSNMIQEPTLWTLQNFNILSIKYLNMREMHIVVIWNHLAISLAQQMGLNRMGSTLDDLTHDSTEVVSSHGILDNMLWVNEVSPKDLPQRELARIIWATLLRFDWFRSAHVGYSYSVCDSMNQTSAPAALLPKEVLMLRELSHMVLADPNRPSPTVFLRIHLDIGRIVRQGSEILLRRHSQRQKCQLTFEETMHMDRQLRDVKSSLPKYFDFEQDPTDADNQTILQEHPYLKIQRLFLQEQIHYRLLRLHLPFIETEIQAGHSSLSMETCIEGASISIAVHEELERTNNPNRRVPFLFWHLLTSATVLQRIMMHYSMPQKRQMQLLQSLRHAVHYLEEAPQPVSFSTNVHLQAALDLLRRFCQGG</sequence>
<keyword evidence="2" id="KW-0539">Nucleus</keyword>
<dbReference type="GO" id="GO:0006351">
    <property type="term" value="P:DNA-templated transcription"/>
    <property type="evidence" value="ECO:0007669"/>
    <property type="project" value="InterPro"/>
</dbReference>
<gene>
    <name evidence="4" type="ORF">MCAP1_003395</name>
</gene>
<keyword evidence="5" id="KW-1185">Reference proteome</keyword>
<dbReference type="PANTHER" id="PTHR31001:SF76">
    <property type="entry name" value="ZN(2)-C6 FUNGAL-TYPE DOMAIN-CONTAINING PROTEIN"/>
    <property type="match status" value="1"/>
</dbReference>
<dbReference type="CDD" id="cd12148">
    <property type="entry name" value="fungal_TF_MHR"/>
    <property type="match status" value="1"/>
</dbReference>
<dbReference type="Proteomes" id="UP001220961">
    <property type="component" value="Chromosome 8"/>
</dbReference>
<reference evidence="4" key="1">
    <citation type="submission" date="2023-03" db="EMBL/GenBank/DDBJ databases">
        <title>Mating type loci evolution in Malassezia.</title>
        <authorList>
            <person name="Coelho M.A."/>
        </authorList>
    </citation>
    <scope>NUCLEOTIDE SEQUENCE</scope>
    <source>
        <strain evidence="4">CBS 10434</strain>
    </source>
</reference>
<dbReference type="InterPro" id="IPR007219">
    <property type="entry name" value="XnlR_reg_dom"/>
</dbReference>
<name>A0AAF0EB69_9BASI</name>
<dbReference type="PANTHER" id="PTHR31001">
    <property type="entry name" value="UNCHARACTERIZED TRANSCRIPTIONAL REGULATORY PROTEIN"/>
    <property type="match status" value="1"/>
</dbReference>
<proteinExistence type="predicted"/>
<evidence type="ECO:0000313" key="5">
    <source>
        <dbReference type="Proteomes" id="UP001220961"/>
    </source>
</evidence>
<evidence type="ECO:0000256" key="1">
    <source>
        <dbReference type="ARBA" id="ARBA00004123"/>
    </source>
</evidence>
<dbReference type="EMBL" id="CP119915">
    <property type="protein sequence ID" value="WFD21138.1"/>
    <property type="molecule type" value="Genomic_DNA"/>
</dbReference>
<dbReference type="GO" id="GO:0008270">
    <property type="term" value="F:zinc ion binding"/>
    <property type="evidence" value="ECO:0007669"/>
    <property type="project" value="InterPro"/>
</dbReference>
<protein>
    <recommendedName>
        <fullName evidence="3">Xylanolytic transcriptional activator regulatory domain-containing protein</fullName>
    </recommendedName>
</protein>
<evidence type="ECO:0000313" key="4">
    <source>
        <dbReference type="EMBL" id="WFD21138.1"/>
    </source>
</evidence>
<comment type="subcellular location">
    <subcellularLocation>
        <location evidence="1">Nucleus</location>
    </subcellularLocation>
</comment>